<dbReference type="InParanoid" id="A0A1X2HBX7"/>
<accession>A0A1X2HBX7</accession>
<keyword evidence="4" id="KW-1185">Reference proteome</keyword>
<proteinExistence type="predicted"/>
<evidence type="ECO:0000313" key="3">
    <source>
        <dbReference type="EMBL" id="ORY96277.1"/>
    </source>
</evidence>
<sequence length="149" mass="15706">MRQSLLILILFVSATFACKDNPVFKLCEQTAKVAVNQCTKSGASCHCLAEKQMLACFAECPNEQDHSKVEAACKAHGAEAEAAIHAASAPSADMPRPTPLTNLQSASAKASQKSSSTTVENLSSAAVNQIPVRFLPVVLVTAVACWSML</sequence>
<gene>
    <name evidence="3" type="ORF">BCR43DRAFT_270339</name>
</gene>
<feature type="signal peptide" evidence="2">
    <location>
        <begin position="1"/>
        <end position="17"/>
    </location>
</feature>
<dbReference type="PROSITE" id="PS51257">
    <property type="entry name" value="PROKAR_LIPOPROTEIN"/>
    <property type="match status" value="1"/>
</dbReference>
<feature type="chain" id="PRO_5012371801" description="Extracellular membrane protein CFEM domain-containing protein" evidence="2">
    <location>
        <begin position="18"/>
        <end position="149"/>
    </location>
</feature>
<feature type="compositionally biased region" description="Low complexity" evidence="1">
    <location>
        <begin position="104"/>
        <end position="114"/>
    </location>
</feature>
<keyword evidence="2" id="KW-0732">Signal</keyword>
<evidence type="ECO:0000256" key="2">
    <source>
        <dbReference type="SAM" id="SignalP"/>
    </source>
</evidence>
<dbReference type="AlphaFoldDB" id="A0A1X2HBX7"/>
<protein>
    <recommendedName>
        <fullName evidence="5">Extracellular membrane protein CFEM domain-containing protein</fullName>
    </recommendedName>
</protein>
<name>A0A1X2HBX7_SYNRA</name>
<evidence type="ECO:0000313" key="4">
    <source>
        <dbReference type="Proteomes" id="UP000242180"/>
    </source>
</evidence>
<comment type="caution">
    <text evidence="3">The sequence shown here is derived from an EMBL/GenBank/DDBJ whole genome shotgun (WGS) entry which is preliminary data.</text>
</comment>
<dbReference type="OrthoDB" id="2273964at2759"/>
<dbReference type="EMBL" id="MCGN01000005">
    <property type="protein sequence ID" value="ORY96277.1"/>
    <property type="molecule type" value="Genomic_DNA"/>
</dbReference>
<reference evidence="3 4" key="1">
    <citation type="submission" date="2016-07" db="EMBL/GenBank/DDBJ databases">
        <title>Pervasive Adenine N6-methylation of Active Genes in Fungi.</title>
        <authorList>
            <consortium name="DOE Joint Genome Institute"/>
            <person name="Mondo S.J."/>
            <person name="Dannebaum R.O."/>
            <person name="Kuo R.C."/>
            <person name="Labutti K."/>
            <person name="Haridas S."/>
            <person name="Kuo A."/>
            <person name="Salamov A."/>
            <person name="Ahrendt S.R."/>
            <person name="Lipzen A."/>
            <person name="Sullivan W."/>
            <person name="Andreopoulos W.B."/>
            <person name="Clum A."/>
            <person name="Lindquist E."/>
            <person name="Daum C."/>
            <person name="Ramamoorthy G.K."/>
            <person name="Gryganskyi A."/>
            <person name="Culley D."/>
            <person name="Magnuson J.K."/>
            <person name="James T.Y."/>
            <person name="O'Malley M.A."/>
            <person name="Stajich J.E."/>
            <person name="Spatafora J.W."/>
            <person name="Visel A."/>
            <person name="Grigoriev I.V."/>
        </authorList>
    </citation>
    <scope>NUCLEOTIDE SEQUENCE [LARGE SCALE GENOMIC DNA]</scope>
    <source>
        <strain evidence="3 4">NRRL 2496</strain>
    </source>
</reference>
<evidence type="ECO:0000256" key="1">
    <source>
        <dbReference type="SAM" id="MobiDB-lite"/>
    </source>
</evidence>
<feature type="region of interest" description="Disordered" evidence="1">
    <location>
        <begin position="86"/>
        <end position="114"/>
    </location>
</feature>
<evidence type="ECO:0008006" key="5">
    <source>
        <dbReference type="Google" id="ProtNLM"/>
    </source>
</evidence>
<dbReference type="Proteomes" id="UP000242180">
    <property type="component" value="Unassembled WGS sequence"/>
</dbReference>
<organism evidence="3 4">
    <name type="scientific">Syncephalastrum racemosum</name>
    <name type="common">Filamentous fungus</name>
    <dbReference type="NCBI Taxonomy" id="13706"/>
    <lineage>
        <taxon>Eukaryota</taxon>
        <taxon>Fungi</taxon>
        <taxon>Fungi incertae sedis</taxon>
        <taxon>Mucoromycota</taxon>
        <taxon>Mucoromycotina</taxon>
        <taxon>Mucoromycetes</taxon>
        <taxon>Mucorales</taxon>
        <taxon>Syncephalastraceae</taxon>
        <taxon>Syncephalastrum</taxon>
    </lineage>
</organism>